<dbReference type="AlphaFoldDB" id="A0A4Y2IWS5"/>
<evidence type="ECO:0000313" key="4">
    <source>
        <dbReference type="Proteomes" id="UP000499080"/>
    </source>
</evidence>
<dbReference type="GO" id="GO:0007165">
    <property type="term" value="P:signal transduction"/>
    <property type="evidence" value="ECO:0007669"/>
    <property type="project" value="TreeGrafter"/>
</dbReference>
<evidence type="ECO:0000313" key="3">
    <source>
        <dbReference type="EMBL" id="GBM82034.1"/>
    </source>
</evidence>
<proteinExistence type="inferred from homology"/>
<dbReference type="InterPro" id="IPR008862">
    <property type="entry name" value="Tcp11"/>
</dbReference>
<organism evidence="3 4">
    <name type="scientific">Araneus ventricosus</name>
    <name type="common">Orbweaver spider</name>
    <name type="synonym">Epeira ventricosa</name>
    <dbReference type="NCBI Taxonomy" id="182803"/>
    <lineage>
        <taxon>Eukaryota</taxon>
        <taxon>Metazoa</taxon>
        <taxon>Ecdysozoa</taxon>
        <taxon>Arthropoda</taxon>
        <taxon>Chelicerata</taxon>
        <taxon>Arachnida</taxon>
        <taxon>Araneae</taxon>
        <taxon>Araneomorphae</taxon>
        <taxon>Entelegynae</taxon>
        <taxon>Araneoidea</taxon>
        <taxon>Araneidae</taxon>
        <taxon>Araneus</taxon>
    </lineage>
</organism>
<feature type="compositionally biased region" description="Basic and acidic residues" evidence="2">
    <location>
        <begin position="91"/>
        <end position="101"/>
    </location>
</feature>
<comment type="similarity">
    <text evidence="1">Belongs to the TCP11 family.</text>
</comment>
<protein>
    <submittedName>
        <fullName evidence="3">T-complex protein 11-like protein 1</fullName>
    </submittedName>
</protein>
<dbReference type="OrthoDB" id="276323at2759"/>
<dbReference type="Pfam" id="PF05794">
    <property type="entry name" value="Tcp11"/>
    <property type="match status" value="1"/>
</dbReference>
<sequence length="583" mass="66056">MEVRCVICAEVHDSRLCPMKKKENFTPKCASCNGPHAASFRGCSPDSTIKPLELECVMGFEATMAIIPYFQLDALLIVPEKPEQSELQFRSMDEDRDKETGEASNSQQPSKPRDIPCSSGGRSPILGAAVMFPSSVPASPPSFIALEQLLKATEDVSKSGFNMALAHEIAVNKDFKLQQKVTKSSLEEKVTEIFHKAFWDLLTEQLSSDPPEYVQAMVLLKEIKEILIWLLLPHNTRLKNEINEVLDLDLIEQQAEKGTVDVLSYAQFIISTMARICAPARDAKIKELRQLTEVLPLYKGILEILDLMKMDMVNFTISHMRPHIQQHSIEYEQTKFKEILQSLEGLTPPVDGLKFTRLWLQNVYNEVMEGYNEGEPPNSLILRRAYLKILRWKEAEYFPETLHLDHERFITLEYDLTVMVLTATVILVTYSTVGSAIQGITDFKNTLKSHVQILLADAAQCSQKDLEAKMETVGLQVAKEVNECLDKHGYTILDKENELSLIAMITKTAFEDHNVRQLIMKRVLEFLELALNTSSNLKIPPGLSSLQNELSLFTGQFLSLIRHNQAVFEEYYNSIINEAKSKK</sequence>
<accession>A0A4Y2IWS5</accession>
<reference evidence="3 4" key="1">
    <citation type="journal article" date="2019" name="Sci. Rep.">
        <title>Orb-weaving spider Araneus ventricosus genome elucidates the spidroin gene catalogue.</title>
        <authorList>
            <person name="Kono N."/>
            <person name="Nakamura H."/>
            <person name="Ohtoshi R."/>
            <person name="Moran D.A.P."/>
            <person name="Shinohara A."/>
            <person name="Yoshida Y."/>
            <person name="Fujiwara M."/>
            <person name="Mori M."/>
            <person name="Tomita M."/>
            <person name="Arakawa K."/>
        </authorList>
    </citation>
    <scope>NUCLEOTIDE SEQUENCE [LARGE SCALE GENOMIC DNA]</scope>
</reference>
<keyword evidence="4" id="KW-1185">Reference proteome</keyword>
<gene>
    <name evidence="3" type="primary">TCP11L1</name>
    <name evidence="3" type="ORF">AVEN_74034_1</name>
</gene>
<feature type="region of interest" description="Disordered" evidence="2">
    <location>
        <begin position="85"/>
        <end position="118"/>
    </location>
</feature>
<comment type="caution">
    <text evidence="3">The sequence shown here is derived from an EMBL/GenBank/DDBJ whole genome shotgun (WGS) entry which is preliminary data.</text>
</comment>
<dbReference type="PANTHER" id="PTHR12832:SF11">
    <property type="entry name" value="LD23868P"/>
    <property type="match status" value="1"/>
</dbReference>
<dbReference type="PANTHER" id="PTHR12832">
    <property type="entry name" value="TESTIS-SPECIFIC PROTEIN PBS13 T-COMPLEX 11"/>
    <property type="match status" value="1"/>
</dbReference>
<dbReference type="EMBL" id="BGPR01002984">
    <property type="protein sequence ID" value="GBM82034.1"/>
    <property type="molecule type" value="Genomic_DNA"/>
</dbReference>
<evidence type="ECO:0000256" key="2">
    <source>
        <dbReference type="SAM" id="MobiDB-lite"/>
    </source>
</evidence>
<dbReference type="Proteomes" id="UP000499080">
    <property type="component" value="Unassembled WGS sequence"/>
</dbReference>
<evidence type="ECO:0000256" key="1">
    <source>
        <dbReference type="ARBA" id="ARBA00010954"/>
    </source>
</evidence>
<name>A0A4Y2IWS5_ARAVE</name>